<feature type="compositionally biased region" description="Acidic residues" evidence="1">
    <location>
        <begin position="487"/>
        <end position="498"/>
    </location>
</feature>
<evidence type="ECO:0000313" key="3">
    <source>
        <dbReference type="Proteomes" id="UP000626220"/>
    </source>
</evidence>
<dbReference type="EMBL" id="BNCJ01000012">
    <property type="protein sequence ID" value="GHF61298.1"/>
    <property type="molecule type" value="Genomic_DNA"/>
</dbReference>
<reference evidence="2" key="1">
    <citation type="journal article" date="2014" name="Int. J. Syst. Evol. Microbiol.">
        <title>Complete genome sequence of Corynebacterium casei LMG S-19264T (=DSM 44701T), isolated from a smear-ripened cheese.</title>
        <authorList>
            <consortium name="US DOE Joint Genome Institute (JGI-PGF)"/>
            <person name="Walter F."/>
            <person name="Albersmeier A."/>
            <person name="Kalinowski J."/>
            <person name="Ruckert C."/>
        </authorList>
    </citation>
    <scope>NUCLEOTIDE SEQUENCE</scope>
    <source>
        <strain evidence="2">KCTC 42650</strain>
    </source>
</reference>
<feature type="compositionally biased region" description="Basic and acidic residues" evidence="1">
    <location>
        <begin position="581"/>
        <end position="591"/>
    </location>
</feature>
<feature type="compositionally biased region" description="Basic and acidic residues" evidence="1">
    <location>
        <begin position="408"/>
        <end position="430"/>
    </location>
</feature>
<evidence type="ECO:0000313" key="2">
    <source>
        <dbReference type="EMBL" id="GHF61298.1"/>
    </source>
</evidence>
<dbReference type="Proteomes" id="UP000626220">
    <property type="component" value="Unassembled WGS sequence"/>
</dbReference>
<reference evidence="2" key="2">
    <citation type="submission" date="2020-09" db="EMBL/GenBank/DDBJ databases">
        <authorList>
            <person name="Sun Q."/>
            <person name="Kim S."/>
        </authorList>
    </citation>
    <scope>NUCLEOTIDE SEQUENCE</scope>
    <source>
        <strain evidence="2">KCTC 42650</strain>
    </source>
</reference>
<dbReference type="RefSeq" id="WP_189681490.1">
    <property type="nucleotide sequence ID" value="NZ_BNCJ01000012.1"/>
</dbReference>
<sequence length="591" mass="63715">MANSNKILTVSYGTFSCTLEGFEDSFGTMKEIAEYFRDLAADDRYFGAEPPQPDAEMLARIAEKEVTRQVRSRQEPNRIVLRATDYQPAEEAPAPAPKPAPKPAAAKPAAVAPVAEAPAGDSIAAKLQRIRAVVSENPTTQGLVEDPDAEAPLAADIGDLTAALDIDDATMALEAEADDLDAGAEIAATLDRIQAGANDAYDEVYEEDEPVSVATLARAQEDFVLEDDSLLAEEDSAEDIEADEDTVADAGTDEDEEPPAAASSGLFSDIGEDDNSFEDDADDEIVNILGEDENGGAPRLLKLRRAELDAAIAAGDIEEVEEDEPEAATLSPEQEADLARELASVLEGDEEEEALEEDERPARAFGQSESGADVSRLMADAEKRMDEPESSSSRAAYSALRAAVAVAKAEKSAGKDLDADATDDAYRDDLANAVRPRRPVTGADAPRPERPADGSRPAPLKLVAEQRIDLEEGMRGPVRPRRLSQEVELDDDEQDDDNGFAQYAKEQGVTELPQLLEAAAAYLSFVEGQEQFSRPQLMRKLRQVENQEFNREDGLRTFGQLLRDGKIEKTGGGRFTASDDIGFRPDRRAAG</sequence>
<feature type="region of interest" description="Disordered" evidence="1">
    <location>
        <begin position="68"/>
        <end position="109"/>
    </location>
</feature>
<dbReference type="AlphaFoldDB" id="A0A8J3M8N3"/>
<feature type="region of interest" description="Disordered" evidence="1">
    <location>
        <begin position="569"/>
        <end position="591"/>
    </location>
</feature>
<feature type="compositionally biased region" description="Acidic residues" evidence="1">
    <location>
        <begin position="228"/>
        <end position="258"/>
    </location>
</feature>
<evidence type="ECO:0008006" key="4">
    <source>
        <dbReference type="Google" id="ProtNLM"/>
    </source>
</evidence>
<proteinExistence type="predicted"/>
<comment type="caution">
    <text evidence="2">The sequence shown here is derived from an EMBL/GenBank/DDBJ whole genome shotgun (WGS) entry which is preliminary data.</text>
</comment>
<organism evidence="2 3">
    <name type="scientific">Seohaeicola zhoushanensis</name>
    <dbReference type="NCBI Taxonomy" id="1569283"/>
    <lineage>
        <taxon>Bacteria</taxon>
        <taxon>Pseudomonadati</taxon>
        <taxon>Pseudomonadota</taxon>
        <taxon>Alphaproteobacteria</taxon>
        <taxon>Rhodobacterales</taxon>
        <taxon>Roseobacteraceae</taxon>
        <taxon>Seohaeicola</taxon>
    </lineage>
</organism>
<dbReference type="PROSITE" id="PS51257">
    <property type="entry name" value="PROKAR_LIPOPROTEIN"/>
    <property type="match status" value="1"/>
</dbReference>
<feature type="region of interest" description="Disordered" evidence="1">
    <location>
        <begin position="228"/>
        <end position="299"/>
    </location>
</feature>
<feature type="compositionally biased region" description="Low complexity" evidence="1">
    <location>
        <begin position="390"/>
        <end position="407"/>
    </location>
</feature>
<accession>A0A8J3M8N3</accession>
<keyword evidence="3" id="KW-1185">Reference proteome</keyword>
<feature type="compositionally biased region" description="Acidic residues" evidence="1">
    <location>
        <begin position="270"/>
        <end position="294"/>
    </location>
</feature>
<evidence type="ECO:0000256" key="1">
    <source>
        <dbReference type="SAM" id="MobiDB-lite"/>
    </source>
</evidence>
<feature type="compositionally biased region" description="Basic and acidic residues" evidence="1">
    <location>
        <begin position="464"/>
        <end position="474"/>
    </location>
</feature>
<gene>
    <name evidence="2" type="ORF">GCM10017056_35920</name>
</gene>
<name>A0A8J3M8N3_9RHOB</name>
<feature type="region of interest" description="Disordered" evidence="1">
    <location>
        <begin position="344"/>
        <end position="498"/>
    </location>
</feature>
<protein>
    <recommendedName>
        <fullName evidence="4">Chemotaxis protein CheA</fullName>
    </recommendedName>
</protein>
<feature type="compositionally biased region" description="Acidic residues" evidence="1">
    <location>
        <begin position="347"/>
        <end position="359"/>
    </location>
</feature>